<dbReference type="Proteomes" id="UP000094389">
    <property type="component" value="Unassembled WGS sequence"/>
</dbReference>
<proteinExistence type="predicted"/>
<feature type="compositionally biased region" description="Low complexity" evidence="1">
    <location>
        <begin position="387"/>
        <end position="398"/>
    </location>
</feature>
<keyword evidence="3" id="KW-1185">Reference proteome</keyword>
<feature type="region of interest" description="Disordered" evidence="1">
    <location>
        <begin position="384"/>
        <end position="442"/>
    </location>
</feature>
<feature type="region of interest" description="Disordered" evidence="1">
    <location>
        <begin position="506"/>
        <end position="528"/>
    </location>
</feature>
<feature type="compositionally biased region" description="Polar residues" evidence="1">
    <location>
        <begin position="405"/>
        <end position="427"/>
    </location>
</feature>
<dbReference type="GeneID" id="30988223"/>
<dbReference type="OrthoDB" id="3981317at2759"/>
<organism evidence="2 3">
    <name type="scientific">Cyberlindnera jadinii (strain ATCC 18201 / CBS 1600 / BCRC 20928 / JCM 3617 / NBRC 0987 / NRRL Y-1542)</name>
    <name type="common">Torula yeast</name>
    <name type="synonym">Candida utilis</name>
    <dbReference type="NCBI Taxonomy" id="983966"/>
    <lineage>
        <taxon>Eukaryota</taxon>
        <taxon>Fungi</taxon>
        <taxon>Dikarya</taxon>
        <taxon>Ascomycota</taxon>
        <taxon>Saccharomycotina</taxon>
        <taxon>Saccharomycetes</taxon>
        <taxon>Phaffomycetales</taxon>
        <taxon>Phaffomycetaceae</taxon>
        <taxon>Cyberlindnera</taxon>
    </lineage>
</organism>
<reference evidence="2 3" key="1">
    <citation type="journal article" date="2016" name="Proc. Natl. Acad. Sci. U.S.A.">
        <title>Comparative genomics of biotechnologically important yeasts.</title>
        <authorList>
            <person name="Riley R."/>
            <person name="Haridas S."/>
            <person name="Wolfe K.H."/>
            <person name="Lopes M.R."/>
            <person name="Hittinger C.T."/>
            <person name="Goeker M."/>
            <person name="Salamov A.A."/>
            <person name="Wisecaver J.H."/>
            <person name="Long T.M."/>
            <person name="Calvey C.H."/>
            <person name="Aerts A.L."/>
            <person name="Barry K.W."/>
            <person name="Choi C."/>
            <person name="Clum A."/>
            <person name="Coughlan A.Y."/>
            <person name="Deshpande S."/>
            <person name="Douglass A.P."/>
            <person name="Hanson S.J."/>
            <person name="Klenk H.-P."/>
            <person name="LaButti K.M."/>
            <person name="Lapidus A."/>
            <person name="Lindquist E.A."/>
            <person name="Lipzen A.M."/>
            <person name="Meier-Kolthoff J.P."/>
            <person name="Ohm R.A."/>
            <person name="Otillar R.P."/>
            <person name="Pangilinan J.L."/>
            <person name="Peng Y."/>
            <person name="Rokas A."/>
            <person name="Rosa C.A."/>
            <person name="Scheuner C."/>
            <person name="Sibirny A.A."/>
            <person name="Slot J.C."/>
            <person name="Stielow J.B."/>
            <person name="Sun H."/>
            <person name="Kurtzman C.P."/>
            <person name="Blackwell M."/>
            <person name="Grigoriev I.V."/>
            <person name="Jeffries T.W."/>
        </authorList>
    </citation>
    <scope>NUCLEOTIDE SEQUENCE [LARGE SCALE GENOMIC DNA]</scope>
    <source>
        <strain evidence="3">ATCC 18201 / CBS 1600 / BCRC 20928 / JCM 3617 / NBRC 0987 / NRRL Y-1542</strain>
    </source>
</reference>
<gene>
    <name evidence="2" type="ORF">CYBJADRAFT_164091</name>
</gene>
<dbReference type="AlphaFoldDB" id="A0A1E4RX71"/>
<feature type="region of interest" description="Disordered" evidence="1">
    <location>
        <begin position="20"/>
        <end position="76"/>
    </location>
</feature>
<dbReference type="RefSeq" id="XP_020068830.1">
    <property type="nucleotide sequence ID" value="XM_020213827.1"/>
</dbReference>
<dbReference type="EMBL" id="KV453938">
    <property type="protein sequence ID" value="ODV71791.1"/>
    <property type="molecule type" value="Genomic_DNA"/>
</dbReference>
<sequence length="628" mass="68495">MPYDLNFQSQEFVVHQPQYTALSSHSHPHQQGSISRSMNHHPNQIYPQSHGGSHHSQRPGTYLPQQQGQDHTHPHVHHVQSDLYDGALNAPSDDQIIAQLTRQAQLLQHSQYDHGGGLQGSEITLENLLEDDPLSSYTDNALQRQMSNETILEVSSPISNVSDDFVAGNGNVDGLGIHANASTASVVQQCQPNQVPLLPQHQHQHDMIQPPSVFYGHGNHSAPTISQHTQAGPVPYTFHIKRSEGSDYVTAHPPNEVVQGPSPQQAQVSTQFHMHMQNQVMKQQQLRNQQAPLPAHLQGHPIQPQVQPQVQQRVTTTVTPQRPVHHIVVNSAIPVQNVPPLVSPVDLSMQTMNQYQGMPSYVDVPNSQIPIRTPAQVVMPHNNRALSQPSSQNTSPQNFVHPSEPFSNSPIETPSKPSMIKSNSTTRLPRAKKNSVSNGSKCPGVLTKSKSFINGTIGGGVTKKTSASYQTLEFSKNVTVQVAENPKLVTPLKGGSHKNYEFVFESGQTKRRQSGGSTPSSAKSSNVTVKVADGSANSSYSLSPPTSEGEQSPLTFTSKHLQQQSPAVSTVMGRFVNTPQPDHSFYNNQRKTSGASTTIGISPVGESPQTILMNSGMMELNMKNGFIQ</sequence>
<feature type="compositionally biased region" description="Low complexity" evidence="1">
    <location>
        <begin position="514"/>
        <end position="525"/>
    </location>
</feature>
<protein>
    <submittedName>
        <fullName evidence="2">Uncharacterized protein</fullName>
    </submittedName>
</protein>
<evidence type="ECO:0000313" key="2">
    <source>
        <dbReference type="EMBL" id="ODV71791.1"/>
    </source>
</evidence>
<feature type="compositionally biased region" description="Polar residues" evidence="1">
    <location>
        <begin position="20"/>
        <end position="51"/>
    </location>
</feature>
<evidence type="ECO:0000256" key="1">
    <source>
        <dbReference type="SAM" id="MobiDB-lite"/>
    </source>
</evidence>
<accession>A0A1E4RX71</accession>
<evidence type="ECO:0000313" key="3">
    <source>
        <dbReference type="Proteomes" id="UP000094389"/>
    </source>
</evidence>
<name>A0A1E4RX71_CYBJN</name>